<feature type="compositionally biased region" description="Basic and acidic residues" evidence="1">
    <location>
        <begin position="142"/>
        <end position="175"/>
    </location>
</feature>
<accession>A0A523XRR1</accession>
<reference evidence="2 3" key="1">
    <citation type="submission" date="2019-03" db="EMBL/GenBank/DDBJ databases">
        <title>Metabolic potential of uncultured bacteria and archaea associated with petroleum seepage in deep-sea sediments.</title>
        <authorList>
            <person name="Dong X."/>
            <person name="Hubert C."/>
        </authorList>
    </citation>
    <scope>NUCLEOTIDE SEQUENCE [LARGE SCALE GENOMIC DNA]</scope>
    <source>
        <strain evidence="2">E29_bin36</strain>
    </source>
</reference>
<proteinExistence type="predicted"/>
<organism evidence="2 3">
    <name type="scientific">candidate division TA06 bacterium</name>
    <dbReference type="NCBI Taxonomy" id="2250710"/>
    <lineage>
        <taxon>Bacteria</taxon>
        <taxon>Bacteria division TA06</taxon>
    </lineage>
</organism>
<comment type="caution">
    <text evidence="2">The sequence shown here is derived from an EMBL/GenBank/DDBJ whole genome shotgun (WGS) entry which is preliminary data.</text>
</comment>
<evidence type="ECO:0000313" key="3">
    <source>
        <dbReference type="Proteomes" id="UP000315534"/>
    </source>
</evidence>
<evidence type="ECO:0000313" key="2">
    <source>
        <dbReference type="EMBL" id="TET81984.1"/>
    </source>
</evidence>
<evidence type="ECO:0000256" key="1">
    <source>
        <dbReference type="SAM" id="MobiDB-lite"/>
    </source>
</evidence>
<dbReference type="Proteomes" id="UP000315534">
    <property type="component" value="Unassembled WGS sequence"/>
</dbReference>
<protein>
    <submittedName>
        <fullName evidence="2">Uncharacterized protein</fullName>
    </submittedName>
</protein>
<name>A0A523XRR1_UNCT6</name>
<dbReference type="EMBL" id="SOIP01000180">
    <property type="protein sequence ID" value="TET81984.1"/>
    <property type="molecule type" value="Genomic_DNA"/>
</dbReference>
<gene>
    <name evidence="2" type="ORF">E3J38_02950</name>
</gene>
<sequence length="183" mass="21615">MQRKIILLSVLLVILAISGIGCYTILTHPRVEGEEGEAIEHTGRYYREHCTDCHGDYHSYPYGFYYGYYPDYYWSNPRWGRYYATPWWWDRYWWDDDDYYYDDGESVPVSAEKAERRRGLQPPYVRPGGTPSKGLVVPASTKGKDPGDVGDQKDQEKRTPTKIETQEKKEEPEQKKPKRRRTD</sequence>
<dbReference type="AlphaFoldDB" id="A0A523XRR1"/>
<dbReference type="PROSITE" id="PS51257">
    <property type="entry name" value="PROKAR_LIPOPROTEIN"/>
    <property type="match status" value="1"/>
</dbReference>
<feature type="region of interest" description="Disordered" evidence="1">
    <location>
        <begin position="110"/>
        <end position="183"/>
    </location>
</feature>